<dbReference type="InterPro" id="IPR025110">
    <property type="entry name" value="AMP-bd_C"/>
</dbReference>
<evidence type="ECO:0000259" key="2">
    <source>
        <dbReference type="Pfam" id="PF13193"/>
    </source>
</evidence>
<gene>
    <name evidence="3" type="ORF">B0H67DRAFT_20555</name>
</gene>
<sequence>MIFQFPPSRHTLIPGLLLRQTRTWHRLEPRRQAARGFSGLTASISQGPTEPPLLSYTIPEHFSLIVSQFGDHPAVISRTPTTTRDALPHTPLHQLPLAAETALTFEMLDLVSNSLAHSLRSLGVKKGDRVAVSLGNCAEYASLTYAVFKLGAILVPLNPGFNAKQVTAALDHLGAKVLIIGAVTDLAYKPCRGRSNLPLLQAILPDLNSGSVEAPHVPSLEKVIVVDNSGSHPLVDFPALESCRSLTPFASLFEGFSTRASSQASRVVTPDSPLSPSEIVNIQFTSGTTSQPKAAMLSHTSILNNGALIGHRMGLNPSDRIICPPPLFHCFGAILGYMATATNASAILFPSPAFDPLASIKMVADHRGTGLYGVATMFVAMLELVAAQGNLVEPFISPTSITTFPRHLRKGIAAGSSVPESLMRRLYKILGLEDLVICYGMTETSPVSCMTTPTDPFEKRTASVGRVMPHTKVKVVDPSDRTKILPVGERGELAAAGYLVMEGYWGDEQKTREVRIPETDEEGVETIWVYSGDEARMDPDGYVEITGRIKDLIIRGGENIHPLEIENCLFQHPLIAEVSVVGVPDERYGESVGAFVILHKDAEAMKGEDWGQMSLKFGAKGAGEGKKLLSKNSVRDWVRTHLSSHLVPKHVFWIDEYPKTASGKIQKYKLRDMAKEIVAGRL</sequence>
<dbReference type="InterPro" id="IPR045851">
    <property type="entry name" value="AMP-bd_C_sf"/>
</dbReference>
<dbReference type="InterPro" id="IPR042099">
    <property type="entry name" value="ANL_N_sf"/>
</dbReference>
<proteinExistence type="predicted"/>
<dbReference type="InterPro" id="IPR000873">
    <property type="entry name" value="AMP-dep_synth/lig_dom"/>
</dbReference>
<accession>A0AA40B998</accession>
<evidence type="ECO:0008006" key="5">
    <source>
        <dbReference type="Google" id="ProtNLM"/>
    </source>
</evidence>
<organism evidence="3 4">
    <name type="scientific">Lasiosphaeris hirsuta</name>
    <dbReference type="NCBI Taxonomy" id="260670"/>
    <lineage>
        <taxon>Eukaryota</taxon>
        <taxon>Fungi</taxon>
        <taxon>Dikarya</taxon>
        <taxon>Ascomycota</taxon>
        <taxon>Pezizomycotina</taxon>
        <taxon>Sordariomycetes</taxon>
        <taxon>Sordariomycetidae</taxon>
        <taxon>Sordariales</taxon>
        <taxon>Lasiosphaeriaceae</taxon>
        <taxon>Lasiosphaeris</taxon>
    </lineage>
</organism>
<protein>
    <recommendedName>
        <fullName evidence="5">Acetyl-CoA synthetase-like protein</fullName>
    </recommendedName>
</protein>
<comment type="caution">
    <text evidence="3">The sequence shown here is derived from an EMBL/GenBank/DDBJ whole genome shotgun (WGS) entry which is preliminary data.</text>
</comment>
<dbReference type="Pfam" id="PF13193">
    <property type="entry name" value="AMP-binding_C"/>
    <property type="match status" value="1"/>
</dbReference>
<dbReference type="Proteomes" id="UP001172102">
    <property type="component" value="Unassembled WGS sequence"/>
</dbReference>
<dbReference type="EMBL" id="JAUKUA010000001">
    <property type="protein sequence ID" value="KAK0730020.1"/>
    <property type="molecule type" value="Genomic_DNA"/>
</dbReference>
<evidence type="ECO:0000313" key="4">
    <source>
        <dbReference type="Proteomes" id="UP001172102"/>
    </source>
</evidence>
<dbReference type="Gene3D" id="3.30.300.30">
    <property type="match status" value="1"/>
</dbReference>
<dbReference type="GO" id="GO:0006631">
    <property type="term" value="P:fatty acid metabolic process"/>
    <property type="evidence" value="ECO:0007669"/>
    <property type="project" value="TreeGrafter"/>
</dbReference>
<reference evidence="3" key="1">
    <citation type="submission" date="2023-06" db="EMBL/GenBank/DDBJ databases">
        <title>Genome-scale phylogeny and comparative genomics of the fungal order Sordariales.</title>
        <authorList>
            <consortium name="Lawrence Berkeley National Laboratory"/>
            <person name="Hensen N."/>
            <person name="Bonometti L."/>
            <person name="Westerberg I."/>
            <person name="Brannstrom I.O."/>
            <person name="Guillou S."/>
            <person name="Cros-Aarteil S."/>
            <person name="Calhoun S."/>
            <person name="Haridas S."/>
            <person name="Kuo A."/>
            <person name="Mondo S."/>
            <person name="Pangilinan J."/>
            <person name="Riley R."/>
            <person name="Labutti K."/>
            <person name="Andreopoulos B."/>
            <person name="Lipzen A."/>
            <person name="Chen C."/>
            <person name="Yanf M."/>
            <person name="Daum C."/>
            <person name="Ng V."/>
            <person name="Clum A."/>
            <person name="Steindorff A."/>
            <person name="Ohm R."/>
            <person name="Martin F."/>
            <person name="Silar P."/>
            <person name="Natvig D."/>
            <person name="Lalanne C."/>
            <person name="Gautier V."/>
            <person name="Ament-Velasquez S.L."/>
            <person name="Kruys A."/>
            <person name="Hutchinson M.I."/>
            <person name="Powell A.J."/>
            <person name="Barry K."/>
            <person name="Miller A.N."/>
            <person name="Grigoriev I.V."/>
            <person name="Debuchy R."/>
            <person name="Gladieux P."/>
            <person name="Thoren M.H."/>
            <person name="Johannesson H."/>
        </authorList>
    </citation>
    <scope>NUCLEOTIDE SEQUENCE</scope>
    <source>
        <strain evidence="3">SMH4607-1</strain>
    </source>
</reference>
<dbReference type="Gene3D" id="3.40.50.12780">
    <property type="entry name" value="N-terminal domain of ligase-like"/>
    <property type="match status" value="1"/>
</dbReference>
<dbReference type="Pfam" id="PF00501">
    <property type="entry name" value="AMP-binding"/>
    <property type="match status" value="1"/>
</dbReference>
<feature type="domain" description="AMP-dependent synthetase/ligase" evidence="1">
    <location>
        <begin position="99"/>
        <end position="505"/>
    </location>
</feature>
<dbReference type="SUPFAM" id="SSF56801">
    <property type="entry name" value="Acetyl-CoA synthetase-like"/>
    <property type="match status" value="1"/>
</dbReference>
<dbReference type="AlphaFoldDB" id="A0AA40B998"/>
<dbReference type="PANTHER" id="PTHR43201">
    <property type="entry name" value="ACYL-COA SYNTHETASE"/>
    <property type="match status" value="1"/>
</dbReference>
<evidence type="ECO:0000259" key="1">
    <source>
        <dbReference type="Pfam" id="PF00501"/>
    </source>
</evidence>
<dbReference type="PROSITE" id="PS00455">
    <property type="entry name" value="AMP_BINDING"/>
    <property type="match status" value="1"/>
</dbReference>
<dbReference type="InterPro" id="IPR020845">
    <property type="entry name" value="AMP-binding_CS"/>
</dbReference>
<dbReference type="PANTHER" id="PTHR43201:SF30">
    <property type="entry name" value="AMP-DEPENDENT SYNTHETASE_LIGASE DOMAIN-CONTAINING PROTEIN"/>
    <property type="match status" value="1"/>
</dbReference>
<keyword evidence="4" id="KW-1185">Reference proteome</keyword>
<feature type="domain" description="AMP-binding enzyme C-terminal" evidence="2">
    <location>
        <begin position="564"/>
        <end position="664"/>
    </location>
</feature>
<dbReference type="GO" id="GO:0031956">
    <property type="term" value="F:medium-chain fatty acid-CoA ligase activity"/>
    <property type="evidence" value="ECO:0007669"/>
    <property type="project" value="TreeGrafter"/>
</dbReference>
<evidence type="ECO:0000313" key="3">
    <source>
        <dbReference type="EMBL" id="KAK0730020.1"/>
    </source>
</evidence>
<name>A0AA40B998_9PEZI</name>